<evidence type="ECO:0000313" key="2">
    <source>
        <dbReference type="EMBL" id="KAE8986177.1"/>
    </source>
</evidence>
<sequence length="345" mass="38121">MTGPLRWSWLIYAVFCGCSSVSQNDVSIYASLTSEGVVMIQEVLTRNYPQPALQQSQDRPPEYGFVDIQKGAQLSGRNGTRLEITRALRCRALYYPATTADSVEVVVPGYGICTTKIEDGGNNFVSDAVCPSLPSDQLKRINSLTLDLTALESEAVLMQLLSLIGGSLQWLSLSRNERASRSQRARSQQIDLCMLATTCPELEELNLTFCVVRVSAPNQALRQWAIKDISLDDVDDVSAMVTCLTDTTLRMRKTLVRLDVHHLYGHRLCPHDKKRLSAFNGEFLPVTKEKLPNQSKAAMLSAVRSGCNINSSTEAFPALSRLDASVLSLIFTFAATPEQRSIRLV</sequence>
<gene>
    <name evidence="2" type="ORF">PR002_g22428</name>
    <name evidence="3" type="ORF">PR003_g22810</name>
</gene>
<dbReference type="SUPFAM" id="SSF52047">
    <property type="entry name" value="RNI-like"/>
    <property type="match status" value="1"/>
</dbReference>
<evidence type="ECO:0000313" key="5">
    <source>
        <dbReference type="Proteomes" id="UP000435112"/>
    </source>
</evidence>
<protein>
    <submittedName>
        <fullName evidence="2">Uncharacterized protein</fullName>
    </submittedName>
</protein>
<dbReference type="PROSITE" id="PS51257">
    <property type="entry name" value="PROKAR_LIPOPROTEIN"/>
    <property type="match status" value="1"/>
</dbReference>
<accession>A0A6A3IWK6</accession>
<evidence type="ECO:0000256" key="1">
    <source>
        <dbReference type="SAM" id="SignalP"/>
    </source>
</evidence>
<dbReference type="Proteomes" id="UP000435112">
    <property type="component" value="Unassembled WGS sequence"/>
</dbReference>
<organism evidence="2 5">
    <name type="scientific">Phytophthora rubi</name>
    <dbReference type="NCBI Taxonomy" id="129364"/>
    <lineage>
        <taxon>Eukaryota</taxon>
        <taxon>Sar</taxon>
        <taxon>Stramenopiles</taxon>
        <taxon>Oomycota</taxon>
        <taxon>Peronosporomycetes</taxon>
        <taxon>Peronosporales</taxon>
        <taxon>Peronosporaceae</taxon>
        <taxon>Phytophthora</taxon>
    </lineage>
</organism>
<evidence type="ECO:0000313" key="3">
    <source>
        <dbReference type="EMBL" id="KAE9300182.1"/>
    </source>
</evidence>
<keyword evidence="4" id="KW-1185">Reference proteome</keyword>
<dbReference type="OrthoDB" id="129552at2759"/>
<dbReference type="EMBL" id="QXFU01002403">
    <property type="protein sequence ID" value="KAE8986177.1"/>
    <property type="molecule type" value="Genomic_DNA"/>
</dbReference>
<dbReference type="EMBL" id="QXFT01002318">
    <property type="protein sequence ID" value="KAE9300182.1"/>
    <property type="molecule type" value="Genomic_DNA"/>
</dbReference>
<proteinExistence type="predicted"/>
<comment type="caution">
    <text evidence="2">The sequence shown here is derived from an EMBL/GenBank/DDBJ whole genome shotgun (WGS) entry which is preliminary data.</text>
</comment>
<dbReference type="AlphaFoldDB" id="A0A6A3IWK6"/>
<reference evidence="2 5" key="1">
    <citation type="submission" date="2018-09" db="EMBL/GenBank/DDBJ databases">
        <title>Genomic investigation of the strawberry pathogen Phytophthora fragariae indicates pathogenicity is determined by transcriptional variation in three key races.</title>
        <authorList>
            <person name="Adams T.M."/>
            <person name="Armitage A.D."/>
            <person name="Sobczyk M.K."/>
            <person name="Bates H.J."/>
            <person name="Dunwell J.M."/>
            <person name="Nellist C.F."/>
            <person name="Harrison R.J."/>
        </authorList>
    </citation>
    <scope>NUCLEOTIDE SEQUENCE [LARGE SCALE GENOMIC DNA]</scope>
    <source>
        <strain evidence="2 5">SCRP324</strain>
        <strain evidence="3 4">SCRP333</strain>
    </source>
</reference>
<name>A0A6A3IWK6_9STRA</name>
<evidence type="ECO:0000313" key="4">
    <source>
        <dbReference type="Proteomes" id="UP000434957"/>
    </source>
</evidence>
<dbReference type="Proteomes" id="UP000434957">
    <property type="component" value="Unassembled WGS sequence"/>
</dbReference>
<keyword evidence="1" id="KW-0732">Signal</keyword>
<feature type="signal peptide" evidence="1">
    <location>
        <begin position="1"/>
        <end position="23"/>
    </location>
</feature>
<feature type="chain" id="PRO_5033871046" evidence="1">
    <location>
        <begin position="24"/>
        <end position="345"/>
    </location>
</feature>